<evidence type="ECO:0000256" key="1">
    <source>
        <dbReference type="ARBA" id="ARBA00004141"/>
    </source>
</evidence>
<dbReference type="InterPro" id="IPR051633">
    <property type="entry name" value="AceTr"/>
</dbReference>
<evidence type="ECO:0000256" key="2">
    <source>
        <dbReference type="ARBA" id="ARBA00005587"/>
    </source>
</evidence>
<comment type="subcellular location">
    <subcellularLocation>
        <location evidence="1">Membrane</location>
        <topology evidence="1">Multi-pass membrane protein</topology>
    </subcellularLocation>
</comment>
<proteinExistence type="inferred from homology"/>
<sequence length="223" mass="22074">MSVSGDASLDANPGVSPGTSPDVTTEAPTTVAAPPANPALLGLPCFVVGGLGLSLYLLGYLPPAGVGALVPLVLFVPGLGLLVSAIWAARAGQSAVGSILGLFSAFWISYGFLVFGLGSGLLGVDAVAAAPAQGTFLIAWLVAFIALTVSTIRLPLAYTVMFVLVTIAVALVLLAVLTASAVWLTIAGVVGLAFSLVGLYMYIGAMSAELGGKGFALGAPLAG</sequence>
<gene>
    <name evidence="8" type="ORF">SAMN05443637_12745</name>
</gene>
<keyword evidence="5 7" id="KW-0472">Membrane</keyword>
<dbReference type="AlphaFoldDB" id="A0A1M7ADF3"/>
<organism evidence="8 9">
    <name type="scientific">Pseudonocardia thermophila</name>
    <dbReference type="NCBI Taxonomy" id="1848"/>
    <lineage>
        <taxon>Bacteria</taxon>
        <taxon>Bacillati</taxon>
        <taxon>Actinomycetota</taxon>
        <taxon>Actinomycetes</taxon>
        <taxon>Pseudonocardiales</taxon>
        <taxon>Pseudonocardiaceae</taxon>
        <taxon>Pseudonocardia</taxon>
    </lineage>
</organism>
<dbReference type="OrthoDB" id="4940354at2"/>
<feature type="transmembrane region" description="Helical" evidence="7">
    <location>
        <begin position="182"/>
        <end position="203"/>
    </location>
</feature>
<evidence type="ECO:0000313" key="8">
    <source>
        <dbReference type="EMBL" id="SHL40677.1"/>
    </source>
</evidence>
<feature type="transmembrane region" description="Helical" evidence="7">
    <location>
        <begin position="156"/>
        <end position="176"/>
    </location>
</feature>
<evidence type="ECO:0000256" key="5">
    <source>
        <dbReference type="ARBA" id="ARBA00023136"/>
    </source>
</evidence>
<evidence type="ECO:0000256" key="4">
    <source>
        <dbReference type="ARBA" id="ARBA00022989"/>
    </source>
</evidence>
<dbReference type="GO" id="GO:0015123">
    <property type="term" value="F:acetate transmembrane transporter activity"/>
    <property type="evidence" value="ECO:0007669"/>
    <property type="project" value="TreeGrafter"/>
</dbReference>
<keyword evidence="9" id="KW-1185">Reference proteome</keyword>
<dbReference type="Pfam" id="PF01184">
    <property type="entry name" value="Gpr1_Fun34_YaaH"/>
    <property type="match status" value="1"/>
</dbReference>
<keyword evidence="3 7" id="KW-0812">Transmembrane</keyword>
<feature type="region of interest" description="Disordered" evidence="6">
    <location>
        <begin position="1"/>
        <end position="29"/>
    </location>
</feature>
<dbReference type="EMBL" id="FRAP01000027">
    <property type="protein sequence ID" value="SHL40677.1"/>
    <property type="molecule type" value="Genomic_DNA"/>
</dbReference>
<keyword evidence="4 7" id="KW-1133">Transmembrane helix</keyword>
<evidence type="ECO:0000256" key="6">
    <source>
        <dbReference type="SAM" id="MobiDB-lite"/>
    </source>
</evidence>
<dbReference type="Proteomes" id="UP000184363">
    <property type="component" value="Unassembled WGS sequence"/>
</dbReference>
<protein>
    <submittedName>
        <fullName evidence="8">Uncharacterized protein</fullName>
    </submittedName>
</protein>
<comment type="similarity">
    <text evidence="2">Belongs to the acetate uptake transporter (AceTr) (TC 2.A.96) family.</text>
</comment>
<feature type="transmembrane region" description="Helical" evidence="7">
    <location>
        <begin position="99"/>
        <end position="122"/>
    </location>
</feature>
<reference evidence="8 9" key="1">
    <citation type="submission" date="2016-11" db="EMBL/GenBank/DDBJ databases">
        <authorList>
            <person name="Jaros S."/>
            <person name="Januszkiewicz K."/>
            <person name="Wedrychowicz H."/>
        </authorList>
    </citation>
    <scope>NUCLEOTIDE SEQUENCE [LARGE SCALE GENOMIC DNA]</scope>
    <source>
        <strain evidence="8 9">DSM 43832</strain>
    </source>
</reference>
<dbReference type="PANTHER" id="PTHR31123">
    <property type="entry name" value="ACCUMULATION OF DYADS PROTEIN 2-RELATED"/>
    <property type="match status" value="1"/>
</dbReference>
<name>A0A1M7ADF3_PSETH</name>
<evidence type="ECO:0000256" key="7">
    <source>
        <dbReference type="SAM" id="Phobius"/>
    </source>
</evidence>
<accession>A0A1M7ADF3</accession>
<feature type="transmembrane region" description="Helical" evidence="7">
    <location>
        <begin position="39"/>
        <end position="58"/>
    </location>
</feature>
<dbReference type="PANTHER" id="PTHR31123:SF1">
    <property type="entry name" value="ACCUMULATION OF DYADS PROTEIN 2-RELATED"/>
    <property type="match status" value="1"/>
</dbReference>
<dbReference type="InterPro" id="IPR000791">
    <property type="entry name" value="Gpr1/Fun34/SatP-like"/>
</dbReference>
<dbReference type="GO" id="GO:0005886">
    <property type="term" value="C:plasma membrane"/>
    <property type="evidence" value="ECO:0007669"/>
    <property type="project" value="TreeGrafter"/>
</dbReference>
<feature type="transmembrane region" description="Helical" evidence="7">
    <location>
        <begin position="128"/>
        <end position="149"/>
    </location>
</feature>
<dbReference type="RefSeq" id="WP_073460204.1">
    <property type="nucleotide sequence ID" value="NZ_CALGVN010000019.1"/>
</dbReference>
<feature type="transmembrane region" description="Helical" evidence="7">
    <location>
        <begin position="64"/>
        <end position="87"/>
    </location>
</feature>
<evidence type="ECO:0000313" key="9">
    <source>
        <dbReference type="Proteomes" id="UP000184363"/>
    </source>
</evidence>
<evidence type="ECO:0000256" key="3">
    <source>
        <dbReference type="ARBA" id="ARBA00022692"/>
    </source>
</evidence>
<dbReference type="STRING" id="1848.SAMN05443637_12745"/>